<dbReference type="EMBL" id="FUYA01000016">
    <property type="protein sequence ID" value="SKA83719.1"/>
    <property type="molecule type" value="Genomic_DNA"/>
</dbReference>
<protein>
    <submittedName>
        <fullName evidence="1">Uncharacterized protein</fullName>
    </submittedName>
</protein>
<accession>A0A1T4X2M9</accession>
<name>A0A1T4X2M9_9BACT</name>
<reference evidence="1 3" key="1">
    <citation type="submission" date="2017-02" db="EMBL/GenBank/DDBJ databases">
        <authorList>
            <person name="Peterson S.W."/>
        </authorList>
    </citation>
    <scope>NUCLEOTIDE SEQUENCE [LARGE SCALE GENOMIC DNA]</scope>
    <source>
        <strain evidence="1 3">DSM 18034</strain>
    </source>
</reference>
<organism evidence="1 3">
    <name type="scientific">Desulfobaculum bizertense DSM 18034</name>
    <dbReference type="NCBI Taxonomy" id="1121442"/>
    <lineage>
        <taxon>Bacteria</taxon>
        <taxon>Pseudomonadati</taxon>
        <taxon>Thermodesulfobacteriota</taxon>
        <taxon>Desulfovibrionia</taxon>
        <taxon>Desulfovibrionales</taxon>
        <taxon>Desulfovibrionaceae</taxon>
        <taxon>Desulfobaculum</taxon>
    </lineage>
</organism>
<evidence type="ECO:0000313" key="2">
    <source>
        <dbReference type="EMBL" id="SKA84677.1"/>
    </source>
</evidence>
<dbReference type="AlphaFoldDB" id="A0A1T4X2M9"/>
<keyword evidence="3" id="KW-1185">Reference proteome</keyword>
<gene>
    <name evidence="1" type="ORF">SAMN02745702_02924</name>
    <name evidence="2" type="ORF">SAMN02745702_02976</name>
</gene>
<evidence type="ECO:0000313" key="1">
    <source>
        <dbReference type="EMBL" id="SKA83719.1"/>
    </source>
</evidence>
<dbReference type="Proteomes" id="UP000189733">
    <property type="component" value="Unassembled WGS sequence"/>
</dbReference>
<dbReference type="EMBL" id="FUYA01000024">
    <property type="protein sequence ID" value="SKA84677.1"/>
    <property type="molecule type" value="Genomic_DNA"/>
</dbReference>
<evidence type="ECO:0000313" key="3">
    <source>
        <dbReference type="Proteomes" id="UP000189733"/>
    </source>
</evidence>
<proteinExistence type="predicted"/>
<dbReference type="STRING" id="1121442.SAMN02745702_02924"/>
<sequence>MPPIHPSPRGYTIPNCRCPVCGAFVFFYESPTGGRVFFDSLGPPWPKHACTSRDRRPAGISRGRTIHLKSLSLEEQKKACSFVRKKQGWKPFFILDVHGKGKEYKIDGQVEDEKLTLYTPKNKKLPLRARKDSNVLTFMKMVSDCYCSMSFFINSEIKVQGRVALTSRKMCWEIWNNHSSTVYSFLPTTSTRSTT</sequence>